<sequence>MLTEQVLILTYLFASLWLPAAAFAAGSTITTIFIVFPQFCPFLHCYSCANTSCTFSSENHCPKPPHNPLASMTMLFPSSTDTACAVRHVHLLYVWVPCASTKSARAPVSDNHILSWLSRMPLCHLLRVFSSFGWAAAVRTWFQGKCAICSENPRIFPPTIYPIETLFPHMNHISGVFYSHR</sequence>
<keyword evidence="2" id="KW-1185">Reference proteome</keyword>
<feature type="signal peptide" evidence="1">
    <location>
        <begin position="1"/>
        <end position="24"/>
    </location>
</feature>
<reference evidence="2" key="1">
    <citation type="journal article" date="2013" name="Nat. Biotechnol.">
        <title>Draft genome sequence of chickpea (Cicer arietinum) provides a resource for trait improvement.</title>
        <authorList>
            <person name="Varshney R.K."/>
            <person name="Song C."/>
            <person name="Saxena R.K."/>
            <person name="Azam S."/>
            <person name="Yu S."/>
            <person name="Sharpe A.G."/>
            <person name="Cannon S."/>
            <person name="Baek J."/>
            <person name="Rosen B.D."/>
            <person name="Tar'an B."/>
            <person name="Millan T."/>
            <person name="Zhang X."/>
            <person name="Ramsay L.D."/>
            <person name="Iwata A."/>
            <person name="Wang Y."/>
            <person name="Nelson W."/>
            <person name="Farmer A.D."/>
            <person name="Gaur P.M."/>
            <person name="Soderlund C."/>
            <person name="Penmetsa R.V."/>
            <person name="Xu C."/>
            <person name="Bharti A.K."/>
            <person name="He W."/>
            <person name="Winter P."/>
            <person name="Zhao S."/>
            <person name="Hane J.K."/>
            <person name="Carrasquilla-Garcia N."/>
            <person name="Condie J.A."/>
            <person name="Upadhyaya H.D."/>
            <person name="Luo M.C."/>
            <person name="Thudi M."/>
            <person name="Gowda C.L."/>
            <person name="Singh N.P."/>
            <person name="Lichtenzveig J."/>
            <person name="Gali K.K."/>
            <person name="Rubio J."/>
            <person name="Nadarajan N."/>
            <person name="Dolezel J."/>
            <person name="Bansal K.C."/>
            <person name="Xu X."/>
            <person name="Edwards D."/>
            <person name="Zhang G."/>
            <person name="Kahl G."/>
            <person name="Gil J."/>
            <person name="Singh K.B."/>
            <person name="Datta S.K."/>
            <person name="Jackson S.A."/>
            <person name="Wang J."/>
            <person name="Cook D.R."/>
        </authorList>
    </citation>
    <scope>NUCLEOTIDE SEQUENCE [LARGE SCALE GENOMIC DNA]</scope>
    <source>
        <strain evidence="2">cv. CDC Frontier</strain>
    </source>
</reference>
<keyword evidence="1" id="KW-0732">Signal</keyword>
<evidence type="ECO:0000313" key="3">
    <source>
        <dbReference type="RefSeq" id="XP_027192487.1"/>
    </source>
</evidence>
<dbReference type="Proteomes" id="UP000087171">
    <property type="component" value="Chromosome Ca7"/>
</dbReference>
<name>A0A3Q7YDP1_CICAR</name>
<evidence type="ECO:0000313" key="2">
    <source>
        <dbReference type="Proteomes" id="UP000087171"/>
    </source>
</evidence>
<dbReference type="AlphaFoldDB" id="A0A3Q7YDP1"/>
<organism evidence="2 3">
    <name type="scientific">Cicer arietinum</name>
    <name type="common">Chickpea</name>
    <name type="synonym">Garbanzo</name>
    <dbReference type="NCBI Taxonomy" id="3827"/>
    <lineage>
        <taxon>Eukaryota</taxon>
        <taxon>Viridiplantae</taxon>
        <taxon>Streptophyta</taxon>
        <taxon>Embryophyta</taxon>
        <taxon>Tracheophyta</taxon>
        <taxon>Spermatophyta</taxon>
        <taxon>Magnoliopsida</taxon>
        <taxon>eudicotyledons</taxon>
        <taxon>Gunneridae</taxon>
        <taxon>Pentapetalae</taxon>
        <taxon>rosids</taxon>
        <taxon>fabids</taxon>
        <taxon>Fabales</taxon>
        <taxon>Fabaceae</taxon>
        <taxon>Papilionoideae</taxon>
        <taxon>50 kb inversion clade</taxon>
        <taxon>NPAAA clade</taxon>
        <taxon>Hologalegina</taxon>
        <taxon>IRL clade</taxon>
        <taxon>Cicereae</taxon>
        <taxon>Cicer</taxon>
    </lineage>
</organism>
<reference evidence="3" key="2">
    <citation type="submission" date="2025-08" db="UniProtKB">
        <authorList>
            <consortium name="RefSeq"/>
        </authorList>
    </citation>
    <scope>IDENTIFICATION</scope>
    <source>
        <tissue evidence="3">Etiolated seedlings</tissue>
    </source>
</reference>
<protein>
    <submittedName>
        <fullName evidence="3">Uncharacterized protein LOC113787698</fullName>
    </submittedName>
</protein>
<proteinExistence type="predicted"/>
<dbReference type="RefSeq" id="XP_027192487.1">
    <property type="nucleotide sequence ID" value="XM_027336686.1"/>
</dbReference>
<accession>A0A3Q7YDP1</accession>
<evidence type="ECO:0000256" key="1">
    <source>
        <dbReference type="SAM" id="SignalP"/>
    </source>
</evidence>
<feature type="chain" id="PRO_5018567864" evidence="1">
    <location>
        <begin position="25"/>
        <end position="181"/>
    </location>
</feature>
<gene>
    <name evidence="3" type="primary">LOC113787698</name>
</gene>